<dbReference type="AlphaFoldDB" id="A0A645IKE6"/>
<organism evidence="1">
    <name type="scientific">bioreactor metagenome</name>
    <dbReference type="NCBI Taxonomy" id="1076179"/>
    <lineage>
        <taxon>unclassified sequences</taxon>
        <taxon>metagenomes</taxon>
        <taxon>ecological metagenomes</taxon>
    </lineage>
</organism>
<gene>
    <name evidence="1" type="ORF">SDC9_198579</name>
</gene>
<comment type="caution">
    <text evidence="1">The sequence shown here is derived from an EMBL/GenBank/DDBJ whole genome shotgun (WGS) entry which is preliminary data.</text>
</comment>
<sequence length="164" mass="18562">MPEPEHRSECNVERTPGLHILLLRVLQQRDNAAVHAYGRFPRVVVDGFDIVHTGKIVINRIQPVIFLQLVVNLPGKLRKVLLAVGIAHNGRHRIEQRKKFRLITDVLRSRRQRTAAGSQQQNGAKANRCQSFHLLSPIEMPTEPGLCQTQENGKAKWISLSVFA</sequence>
<evidence type="ECO:0000313" key="1">
    <source>
        <dbReference type="EMBL" id="MPN50939.1"/>
    </source>
</evidence>
<protein>
    <submittedName>
        <fullName evidence="1">Uncharacterized protein</fullName>
    </submittedName>
</protein>
<reference evidence="1" key="1">
    <citation type="submission" date="2019-08" db="EMBL/GenBank/DDBJ databases">
        <authorList>
            <person name="Kucharzyk K."/>
            <person name="Murdoch R.W."/>
            <person name="Higgins S."/>
            <person name="Loffler F."/>
        </authorList>
    </citation>
    <scope>NUCLEOTIDE SEQUENCE</scope>
</reference>
<name>A0A645IKE6_9ZZZZ</name>
<proteinExistence type="predicted"/>
<dbReference type="EMBL" id="VSSQ01115550">
    <property type="protein sequence ID" value="MPN50939.1"/>
    <property type="molecule type" value="Genomic_DNA"/>
</dbReference>
<accession>A0A645IKE6</accession>